<accession>A0A9N9NFL7</accession>
<reference evidence="2" key="1">
    <citation type="submission" date="2021-06" db="EMBL/GenBank/DDBJ databases">
        <authorList>
            <person name="Kallberg Y."/>
            <person name="Tangrot J."/>
            <person name="Rosling A."/>
        </authorList>
    </citation>
    <scope>NUCLEOTIDE SEQUENCE</scope>
    <source>
        <strain evidence="2">UK204</strain>
    </source>
</reference>
<evidence type="ECO:0000256" key="1">
    <source>
        <dbReference type="SAM" id="MobiDB-lite"/>
    </source>
</evidence>
<dbReference type="EMBL" id="CAJVPQ010012801">
    <property type="protein sequence ID" value="CAG8733212.1"/>
    <property type="molecule type" value="Genomic_DNA"/>
</dbReference>
<feature type="non-terminal residue" evidence="2">
    <location>
        <position position="66"/>
    </location>
</feature>
<feature type="region of interest" description="Disordered" evidence="1">
    <location>
        <begin position="45"/>
        <end position="66"/>
    </location>
</feature>
<gene>
    <name evidence="2" type="ORF">FCALED_LOCUS15123</name>
</gene>
<proteinExistence type="predicted"/>
<comment type="caution">
    <text evidence="2">The sequence shown here is derived from an EMBL/GenBank/DDBJ whole genome shotgun (WGS) entry which is preliminary data.</text>
</comment>
<protein>
    <submittedName>
        <fullName evidence="2">10733_t:CDS:1</fullName>
    </submittedName>
</protein>
<name>A0A9N9NFL7_9GLOM</name>
<dbReference type="Proteomes" id="UP000789570">
    <property type="component" value="Unassembled WGS sequence"/>
</dbReference>
<dbReference type="AlphaFoldDB" id="A0A9N9NFL7"/>
<dbReference type="OrthoDB" id="2411869at2759"/>
<keyword evidence="3" id="KW-1185">Reference proteome</keyword>
<evidence type="ECO:0000313" key="2">
    <source>
        <dbReference type="EMBL" id="CAG8733212.1"/>
    </source>
</evidence>
<sequence length="66" mass="7350">LFKETDKSTPSTADFTKPVDSENQISINDNVTSPIEVMSTTPDNFDNLDDSISKDTSSQIQHPIYE</sequence>
<feature type="compositionally biased region" description="Polar residues" evidence="1">
    <location>
        <begin position="54"/>
        <end position="66"/>
    </location>
</feature>
<organism evidence="2 3">
    <name type="scientific">Funneliformis caledonium</name>
    <dbReference type="NCBI Taxonomy" id="1117310"/>
    <lineage>
        <taxon>Eukaryota</taxon>
        <taxon>Fungi</taxon>
        <taxon>Fungi incertae sedis</taxon>
        <taxon>Mucoromycota</taxon>
        <taxon>Glomeromycotina</taxon>
        <taxon>Glomeromycetes</taxon>
        <taxon>Glomerales</taxon>
        <taxon>Glomeraceae</taxon>
        <taxon>Funneliformis</taxon>
    </lineage>
</organism>
<feature type="region of interest" description="Disordered" evidence="1">
    <location>
        <begin position="1"/>
        <end position="22"/>
    </location>
</feature>
<evidence type="ECO:0000313" key="3">
    <source>
        <dbReference type="Proteomes" id="UP000789570"/>
    </source>
</evidence>